<dbReference type="Pfam" id="PF00328">
    <property type="entry name" value="His_Phos_2"/>
    <property type="match status" value="1"/>
</dbReference>
<dbReference type="AlphaFoldDB" id="A0A8H2W6A2"/>
<dbReference type="InterPro" id="IPR029033">
    <property type="entry name" value="His_PPase_superfam"/>
</dbReference>
<dbReference type="PANTHER" id="PTHR20963">
    <property type="entry name" value="MULTIPLE INOSITOL POLYPHOSPHATE PHOSPHATASE-RELATED"/>
    <property type="match status" value="1"/>
</dbReference>
<organism evidence="2 3">
    <name type="scientific">Rhizoctonia solani</name>
    <dbReference type="NCBI Taxonomy" id="456999"/>
    <lineage>
        <taxon>Eukaryota</taxon>
        <taxon>Fungi</taxon>
        <taxon>Dikarya</taxon>
        <taxon>Basidiomycota</taxon>
        <taxon>Agaricomycotina</taxon>
        <taxon>Agaricomycetes</taxon>
        <taxon>Cantharellales</taxon>
        <taxon>Ceratobasidiaceae</taxon>
        <taxon>Rhizoctonia</taxon>
    </lineage>
</organism>
<name>A0A8H2W6A2_9AGAM</name>
<gene>
    <name evidence="2" type="ORF">RDB_LOCUS742</name>
</gene>
<comment type="caution">
    <text evidence="2">The sequence shown here is derived from an EMBL/GenBank/DDBJ whole genome shotgun (WGS) entry which is preliminary data.</text>
</comment>
<accession>A0A8H2W6A2</accession>
<dbReference type="PANTHER" id="PTHR20963:SF42">
    <property type="entry name" value="PHOSPHOGLYCERATE MUTASE-LIKE PROTEIN"/>
    <property type="match status" value="1"/>
</dbReference>
<evidence type="ECO:0008006" key="4">
    <source>
        <dbReference type="Google" id="ProtNLM"/>
    </source>
</evidence>
<dbReference type="Proteomes" id="UP000663843">
    <property type="component" value="Unassembled WGS sequence"/>
</dbReference>
<dbReference type="GO" id="GO:0003993">
    <property type="term" value="F:acid phosphatase activity"/>
    <property type="evidence" value="ECO:0007669"/>
    <property type="project" value="TreeGrafter"/>
</dbReference>
<evidence type="ECO:0000313" key="3">
    <source>
        <dbReference type="Proteomes" id="UP000663843"/>
    </source>
</evidence>
<dbReference type="CDD" id="cd07061">
    <property type="entry name" value="HP_HAP_like"/>
    <property type="match status" value="1"/>
</dbReference>
<dbReference type="SUPFAM" id="SSF53254">
    <property type="entry name" value="Phosphoglycerate mutase-like"/>
    <property type="match status" value="1"/>
</dbReference>
<proteinExistence type="predicted"/>
<sequence>MMSRNEDEEIEMLLPGQRHSKSRFGTLSSTASRSLYFLSFALGVLACITAQAAARSLGILPIKSYDHPPESLETHFPPAYPTNWNPSLFPPNVGYPGPTPTGAEPAVLATASAYPTHVGAAGLVPPTFIMGTNRTDGFELFKTWGSLSPWYSVNSAEFGLPGARARYPTYDLEWGQPRVLSEKLESVKNINATGQLRFLNDWTYKLGSEILTPFGRGQLYDLGVSMRMRYGHLLNNFTDSNTIPVFRTESENRMLESSINFAYGFFGNPIEGQYQQVIMTAHSGFNNTISPYATCPNANDLDKAYRGLSFAKQWGAIYLKDAVARFKSMAPEVDWSHEDAHAAQKMCTYETVALGYSEFCGLFTKEEWEGFDYFFDLLFWYNDAYGSPIGQALGLGWVSELVARLTHTPIEVHNTTTNATMHDSIRFPLNQSIYVDSTHETVFLNIMTTLNLTNFASDGQLPLTHILRDRRFKSSKIASYAVNMQVQLLSCASHPEPQIRLIINDGVTPLTTVRGCPQDKDGMCPLDTFVNAQKETIRTSSFDWACYGDWKIKEGWSTTRGMPPAKPKNLMP</sequence>
<reference evidence="2" key="1">
    <citation type="submission" date="2021-01" db="EMBL/GenBank/DDBJ databases">
        <authorList>
            <person name="Kaushik A."/>
        </authorList>
    </citation>
    <scope>NUCLEOTIDE SEQUENCE</scope>
    <source>
        <strain evidence="2">AG2-2IIIB</strain>
    </source>
</reference>
<dbReference type="EMBL" id="CAJMWT010000048">
    <property type="protein sequence ID" value="CAE6337219.1"/>
    <property type="molecule type" value="Genomic_DNA"/>
</dbReference>
<protein>
    <recommendedName>
        <fullName evidence="4">Phosphoglycerate mutase-like protein</fullName>
    </recommendedName>
</protein>
<dbReference type="InterPro" id="IPR000560">
    <property type="entry name" value="His_Pase_clade-2"/>
</dbReference>
<dbReference type="Gene3D" id="3.40.50.1240">
    <property type="entry name" value="Phosphoglycerate mutase-like"/>
    <property type="match status" value="1"/>
</dbReference>
<keyword evidence="1" id="KW-0378">Hydrolase</keyword>
<evidence type="ECO:0000313" key="2">
    <source>
        <dbReference type="EMBL" id="CAE6337219.1"/>
    </source>
</evidence>
<evidence type="ECO:0000256" key="1">
    <source>
        <dbReference type="ARBA" id="ARBA00022801"/>
    </source>
</evidence>